<dbReference type="InterPro" id="IPR011335">
    <property type="entry name" value="Restrct_endonuc-II-like"/>
</dbReference>
<dbReference type="PANTHER" id="PTHR36558:SF1">
    <property type="entry name" value="RESTRICTION ENDONUCLEASE DOMAIN-CONTAINING PROTEIN-RELATED"/>
    <property type="match status" value="1"/>
</dbReference>
<keyword evidence="3" id="KW-1185">Reference proteome</keyword>
<evidence type="ECO:0000313" key="2">
    <source>
        <dbReference type="EMBL" id="MBB6051934.1"/>
    </source>
</evidence>
<dbReference type="SUPFAM" id="SSF52980">
    <property type="entry name" value="Restriction endonuclease-like"/>
    <property type="match status" value="1"/>
</dbReference>
<keyword evidence="2" id="KW-0540">Nuclease</keyword>
<sequence>MATAEKLRSVEEFLAWEKVQPERYEYVAGSIYAMAGMSDEHNQLATNLVTACATALKPPCRVRTEGLKVQIGASFFYPDALILCSPPLFYNTRRDTILNPTVVFEILSESTEAFDRGEKFRRYRSLPGLKAIVFVSQNRILVECWSRKDDAWQVDDGETLVGSLYIPPLDIEISLAALYDGLEFPDPE</sequence>
<dbReference type="Gene3D" id="3.90.1570.10">
    <property type="entry name" value="tt1808, chain A"/>
    <property type="match status" value="1"/>
</dbReference>
<keyword evidence="2" id="KW-0255">Endonuclease</keyword>
<dbReference type="PANTHER" id="PTHR36558">
    <property type="entry name" value="GLR1098 PROTEIN"/>
    <property type="match status" value="1"/>
</dbReference>
<dbReference type="EMBL" id="JACHGW010000003">
    <property type="protein sequence ID" value="MBB6051934.1"/>
    <property type="molecule type" value="Genomic_DNA"/>
</dbReference>
<keyword evidence="2" id="KW-0378">Hydrolase</keyword>
<comment type="caution">
    <text evidence="2">The sequence shown here is derived from an EMBL/GenBank/DDBJ whole genome shotgun (WGS) entry which is preliminary data.</text>
</comment>
<dbReference type="InterPro" id="IPR008538">
    <property type="entry name" value="Uma2"/>
</dbReference>
<organism evidence="2 3">
    <name type="scientific">Armatimonas rosea</name>
    <dbReference type="NCBI Taxonomy" id="685828"/>
    <lineage>
        <taxon>Bacteria</taxon>
        <taxon>Bacillati</taxon>
        <taxon>Armatimonadota</taxon>
        <taxon>Armatimonadia</taxon>
        <taxon>Armatimonadales</taxon>
        <taxon>Armatimonadaceae</taxon>
        <taxon>Armatimonas</taxon>
    </lineage>
</organism>
<dbReference type="GO" id="GO:0004519">
    <property type="term" value="F:endonuclease activity"/>
    <property type="evidence" value="ECO:0007669"/>
    <property type="project" value="UniProtKB-KW"/>
</dbReference>
<dbReference type="AlphaFoldDB" id="A0A7W9W6Y3"/>
<dbReference type="RefSeq" id="WP_184199916.1">
    <property type="nucleotide sequence ID" value="NZ_JACHGW010000003.1"/>
</dbReference>
<dbReference type="Proteomes" id="UP000520814">
    <property type="component" value="Unassembled WGS sequence"/>
</dbReference>
<dbReference type="Pfam" id="PF05685">
    <property type="entry name" value="Uma2"/>
    <property type="match status" value="1"/>
</dbReference>
<dbReference type="CDD" id="cd06260">
    <property type="entry name" value="DUF820-like"/>
    <property type="match status" value="1"/>
</dbReference>
<proteinExistence type="predicted"/>
<dbReference type="InterPro" id="IPR012296">
    <property type="entry name" value="Nuclease_put_TT1808"/>
</dbReference>
<reference evidence="2 3" key="1">
    <citation type="submission" date="2020-08" db="EMBL/GenBank/DDBJ databases">
        <title>Genomic Encyclopedia of Type Strains, Phase IV (KMG-IV): sequencing the most valuable type-strain genomes for metagenomic binning, comparative biology and taxonomic classification.</title>
        <authorList>
            <person name="Goeker M."/>
        </authorList>
    </citation>
    <scope>NUCLEOTIDE SEQUENCE [LARGE SCALE GENOMIC DNA]</scope>
    <source>
        <strain evidence="2 3">DSM 23562</strain>
    </source>
</reference>
<evidence type="ECO:0000259" key="1">
    <source>
        <dbReference type="Pfam" id="PF05685"/>
    </source>
</evidence>
<evidence type="ECO:0000313" key="3">
    <source>
        <dbReference type="Proteomes" id="UP000520814"/>
    </source>
</evidence>
<name>A0A7W9W6Y3_ARMRO</name>
<accession>A0A7W9W6Y3</accession>
<feature type="domain" description="Putative restriction endonuclease" evidence="1">
    <location>
        <begin position="10"/>
        <end position="157"/>
    </location>
</feature>
<protein>
    <submittedName>
        <fullName evidence="2">Uma2 family endonuclease</fullName>
    </submittedName>
</protein>
<gene>
    <name evidence="2" type="ORF">HNQ39_003744</name>
</gene>